<feature type="transmembrane region" description="Helical" evidence="2">
    <location>
        <begin position="324"/>
        <end position="346"/>
    </location>
</feature>
<feature type="transmembrane region" description="Helical" evidence="2">
    <location>
        <begin position="95"/>
        <end position="111"/>
    </location>
</feature>
<dbReference type="OrthoDB" id="544843at2759"/>
<feature type="compositionally biased region" description="Low complexity" evidence="1">
    <location>
        <begin position="21"/>
        <end position="34"/>
    </location>
</feature>
<feature type="transmembrane region" description="Helical" evidence="2">
    <location>
        <begin position="265"/>
        <end position="281"/>
    </location>
</feature>
<feature type="transmembrane region" description="Helical" evidence="2">
    <location>
        <begin position="195"/>
        <end position="216"/>
    </location>
</feature>
<feature type="compositionally biased region" description="Polar residues" evidence="1">
    <location>
        <begin position="1"/>
        <end position="11"/>
    </location>
</feature>
<comment type="caution">
    <text evidence="3">The sequence shown here is derived from an EMBL/GenBank/DDBJ whole genome shotgun (WGS) entry which is preliminary data.</text>
</comment>
<gene>
    <name evidence="3" type="ORF">HXX76_004180</name>
</gene>
<feature type="region of interest" description="Disordered" evidence="1">
    <location>
        <begin position="1"/>
        <end position="34"/>
    </location>
</feature>
<keyword evidence="2" id="KW-1133">Transmembrane helix</keyword>
<reference evidence="3" key="1">
    <citation type="journal article" date="2020" name="bioRxiv">
        <title>Comparative genomics of Chlamydomonas.</title>
        <authorList>
            <person name="Craig R.J."/>
            <person name="Hasan A.R."/>
            <person name="Ness R.W."/>
            <person name="Keightley P.D."/>
        </authorList>
    </citation>
    <scope>NUCLEOTIDE SEQUENCE</scope>
    <source>
        <strain evidence="3">SAG 7.73</strain>
    </source>
</reference>
<evidence type="ECO:0000313" key="4">
    <source>
        <dbReference type="Proteomes" id="UP000650467"/>
    </source>
</evidence>
<feature type="transmembrane region" description="Helical" evidence="2">
    <location>
        <begin position="222"/>
        <end position="245"/>
    </location>
</feature>
<feature type="transmembrane region" description="Helical" evidence="2">
    <location>
        <begin position="393"/>
        <end position="410"/>
    </location>
</feature>
<evidence type="ECO:0000256" key="1">
    <source>
        <dbReference type="SAM" id="MobiDB-lite"/>
    </source>
</evidence>
<accession>A0A835W8P4</accession>
<organism evidence="3 4">
    <name type="scientific">Chlamydomonas incerta</name>
    <dbReference type="NCBI Taxonomy" id="51695"/>
    <lineage>
        <taxon>Eukaryota</taxon>
        <taxon>Viridiplantae</taxon>
        <taxon>Chlorophyta</taxon>
        <taxon>core chlorophytes</taxon>
        <taxon>Chlorophyceae</taxon>
        <taxon>CS clade</taxon>
        <taxon>Chlamydomonadales</taxon>
        <taxon>Chlamydomonadaceae</taxon>
        <taxon>Chlamydomonas</taxon>
    </lineage>
</organism>
<keyword evidence="4" id="KW-1185">Reference proteome</keyword>
<feature type="transmembrane region" description="Helical" evidence="2">
    <location>
        <begin position="358"/>
        <end position="381"/>
    </location>
</feature>
<feature type="transmembrane region" description="Helical" evidence="2">
    <location>
        <begin position="156"/>
        <end position="174"/>
    </location>
</feature>
<dbReference type="EMBL" id="JAEHOC010000007">
    <property type="protein sequence ID" value="KAG2440066.1"/>
    <property type="molecule type" value="Genomic_DNA"/>
</dbReference>
<sequence>MGKPSTTSAPSSDGPEPPVVVEPAVVAEDPVDATPVPDPNFPELPLSTNRAAGAQYLAIGAAYAVAAGAVAVAALQGPQLLLASPAAAADPWSSVLLGCVAATYLRGAGVFMQLRAASDAGELLCWRHQRLALGAAAYGVVAVLSQAAGLASPQLLGLQLLLTAASAAVVANVARSAWAVRPFVSSLTEGRSPAAVLAAVAGAVTGSVSTVAGVLLMTTISVSLYGLFAAVFAPAPALPVAIGAWPGTAAAAAVMDGSAAGLRRLAACGLLLTAVASHALLDFAGSVKQQGGIDVAQAVKRLVVLDKAAPHLSTLKYFLPNPTIYSLLNLGFVAAAALQSYFLYIAPTWGVNVNWDTALWGPLYGTAFLGLVYGLVALTRFDWSSAADAMLRVAYWFAELTMWFWDSFVWKFSWSEKTRRA</sequence>
<feature type="transmembrane region" description="Helical" evidence="2">
    <location>
        <begin position="56"/>
        <end position="75"/>
    </location>
</feature>
<keyword evidence="2" id="KW-0812">Transmembrane</keyword>
<keyword evidence="2" id="KW-0472">Membrane</keyword>
<evidence type="ECO:0000313" key="3">
    <source>
        <dbReference type="EMBL" id="KAG2440066.1"/>
    </source>
</evidence>
<evidence type="ECO:0000256" key="2">
    <source>
        <dbReference type="SAM" id="Phobius"/>
    </source>
</evidence>
<dbReference type="Proteomes" id="UP000650467">
    <property type="component" value="Unassembled WGS sequence"/>
</dbReference>
<protein>
    <submittedName>
        <fullName evidence="3">Uncharacterized protein</fullName>
    </submittedName>
</protein>
<dbReference type="AlphaFoldDB" id="A0A835W8P4"/>
<proteinExistence type="predicted"/>
<name>A0A835W8P4_CHLIN</name>
<feature type="transmembrane region" description="Helical" evidence="2">
    <location>
        <begin position="131"/>
        <end position="150"/>
    </location>
</feature>